<dbReference type="GO" id="GO:0005634">
    <property type="term" value="C:nucleus"/>
    <property type="evidence" value="ECO:0007669"/>
    <property type="project" value="InterPro"/>
</dbReference>
<dbReference type="FunFam" id="1.20.5.1500:FF:000001">
    <property type="entry name" value="Nucleosome assembly protein 1-like 1"/>
    <property type="match status" value="1"/>
</dbReference>
<dbReference type="InterPro" id="IPR037231">
    <property type="entry name" value="NAP-like_sf"/>
</dbReference>
<name>A0A0B4U880_9DIOP</name>
<dbReference type="Pfam" id="PF00956">
    <property type="entry name" value="NAP"/>
    <property type="match status" value="1"/>
</dbReference>
<dbReference type="Gene3D" id="3.30.1120.90">
    <property type="entry name" value="Nucleosome assembly protein"/>
    <property type="match status" value="1"/>
</dbReference>
<proteinExistence type="evidence at transcript level"/>
<dbReference type="PANTHER" id="PTHR11875">
    <property type="entry name" value="TESTIS-SPECIFIC Y-ENCODED PROTEIN"/>
    <property type="match status" value="1"/>
</dbReference>
<reference evidence="3" key="1">
    <citation type="journal article" date="2015" name="Insect Mol. Biol.">
        <title>We can't all be supermodels: the value of comparative transcriptomics to the study of non-model insects.</title>
        <authorList>
            <person name="Oppenheim S.J."/>
            <person name="Baker R.H."/>
            <person name="Simon S."/>
            <person name="DeSalle R."/>
        </authorList>
    </citation>
    <scope>NUCLEOTIDE SEQUENCE</scope>
</reference>
<comment type="similarity">
    <text evidence="1 2">Belongs to the nucleosome assembly protein (NAP) family.</text>
</comment>
<dbReference type="EMBL" id="KM821188">
    <property type="protein sequence ID" value="AJC52584.1"/>
    <property type="molecule type" value="mRNA"/>
</dbReference>
<dbReference type="SUPFAM" id="SSF143113">
    <property type="entry name" value="NAP-like"/>
    <property type="match status" value="1"/>
</dbReference>
<feature type="non-terminal residue" evidence="3">
    <location>
        <position position="349"/>
    </location>
</feature>
<protein>
    <submittedName>
        <fullName evidence="3">Nucleosome assembly protein 1 paralog 7</fullName>
    </submittedName>
</protein>
<dbReference type="GO" id="GO:0006334">
    <property type="term" value="P:nucleosome assembly"/>
    <property type="evidence" value="ECO:0007669"/>
    <property type="project" value="InterPro"/>
</dbReference>
<evidence type="ECO:0000256" key="2">
    <source>
        <dbReference type="RuleBase" id="RU003876"/>
    </source>
</evidence>
<evidence type="ECO:0000256" key="1">
    <source>
        <dbReference type="ARBA" id="ARBA00009947"/>
    </source>
</evidence>
<dbReference type="Gene3D" id="1.20.5.1500">
    <property type="match status" value="1"/>
</dbReference>
<evidence type="ECO:0000313" key="3">
    <source>
        <dbReference type="EMBL" id="AJC52584.1"/>
    </source>
</evidence>
<accession>A0A0B4U880</accession>
<dbReference type="InterPro" id="IPR002164">
    <property type="entry name" value="NAP_family"/>
</dbReference>
<sequence length="349" mass="40634">MPFNKTCINTRPEVEARNPPAYLTAELRRKFLHSMVEKLPENMQDKIVVLKNIQLDCLKIEEEFVQQMYDLEAKYRDKLQPLLDKRMEIVTGQVDPPKENPKWPQVIQLQGQPCSQAHNQQQQYSAIEARKIAATQNIMANVAPDCRGIPNFWLTVLKNTKSFAALIHAHDEPALKHLTDICVTYDKLNAFTLEFHFSSNEYFSNSVLTRQYFLKTCSNSIKPFNFDGCEIYKTKGHYINWHHNMNLTIKQPDKDRGDFSFVVNNSFFDMFCISELEYKHGAEHKELRHLMEADCELAHLIRDKIVPHAVLYFTGDIVDDEENEKEFVQVHTVHDNNLRGTFNLAISDK</sequence>
<organism evidence="3">
    <name type="scientific">Sphyracephala beccarii</name>
    <dbReference type="NCBI Taxonomy" id="139675"/>
    <lineage>
        <taxon>Eukaryota</taxon>
        <taxon>Metazoa</taxon>
        <taxon>Ecdysozoa</taxon>
        <taxon>Arthropoda</taxon>
        <taxon>Hexapoda</taxon>
        <taxon>Insecta</taxon>
        <taxon>Pterygota</taxon>
        <taxon>Neoptera</taxon>
        <taxon>Endopterygota</taxon>
        <taxon>Diptera</taxon>
        <taxon>Brachycera</taxon>
        <taxon>Muscomorpha</taxon>
        <taxon>Diopsoidea</taxon>
        <taxon>Diopsidae</taxon>
        <taxon>Sphyracephala</taxon>
    </lineage>
</organism>
<dbReference type="AlphaFoldDB" id="A0A0B4U880"/>